<feature type="transmembrane region" description="Helical" evidence="1">
    <location>
        <begin position="147"/>
        <end position="169"/>
    </location>
</feature>
<feature type="transmembrane region" description="Helical" evidence="1">
    <location>
        <begin position="287"/>
        <end position="313"/>
    </location>
</feature>
<name>A0A1I8AXA5_MELHA</name>
<dbReference type="InterPro" id="IPR019421">
    <property type="entry name" value="7TM_GPCR_serpentine_rcpt_Srd"/>
</dbReference>
<evidence type="ECO:0000313" key="2">
    <source>
        <dbReference type="Proteomes" id="UP000095281"/>
    </source>
</evidence>
<feature type="transmembrane region" description="Helical" evidence="1">
    <location>
        <begin position="62"/>
        <end position="80"/>
    </location>
</feature>
<proteinExistence type="predicted"/>
<dbReference type="PANTHER" id="PTHR22943:SF248">
    <property type="entry name" value="SEVEN TM RECEPTOR"/>
    <property type="match status" value="1"/>
</dbReference>
<keyword evidence="2" id="KW-1185">Reference proteome</keyword>
<dbReference type="WBParaSite" id="MhA1_Contig106.frz3.gene9">
    <property type="protein sequence ID" value="MhA1_Contig106.frz3.gene9"/>
    <property type="gene ID" value="MhA1_Contig106.frz3.gene9"/>
</dbReference>
<protein>
    <submittedName>
        <fullName evidence="3">G_PROTEIN_RECEP_F1_2 domain-containing protein</fullName>
    </submittedName>
</protein>
<feature type="transmembrane region" description="Helical" evidence="1">
    <location>
        <begin position="253"/>
        <end position="281"/>
    </location>
</feature>
<dbReference type="PANTHER" id="PTHR22943">
    <property type="entry name" value="7-TRANSMEMBRANE DOMAIN RECEPTOR C.ELEGANS"/>
    <property type="match status" value="1"/>
</dbReference>
<dbReference type="OMA" id="LMHIAIM"/>
<dbReference type="SUPFAM" id="SSF81321">
    <property type="entry name" value="Family A G protein-coupled receptor-like"/>
    <property type="match status" value="1"/>
</dbReference>
<keyword evidence="1" id="KW-1133">Transmembrane helix</keyword>
<feature type="transmembrane region" description="Helical" evidence="1">
    <location>
        <begin position="109"/>
        <end position="135"/>
    </location>
</feature>
<dbReference type="AlphaFoldDB" id="A0A1I8AXA5"/>
<feature type="transmembrane region" description="Helical" evidence="1">
    <location>
        <begin position="209"/>
        <end position="232"/>
    </location>
</feature>
<feature type="transmembrane region" description="Helical" evidence="1">
    <location>
        <begin position="26"/>
        <end position="50"/>
    </location>
</feature>
<dbReference type="Pfam" id="PF10317">
    <property type="entry name" value="7TM_GPCR_Srd"/>
    <property type="match status" value="1"/>
</dbReference>
<dbReference type="Proteomes" id="UP000095281">
    <property type="component" value="Unplaced"/>
</dbReference>
<keyword evidence="1" id="KW-0812">Transmembrane</keyword>
<sequence>MNETTIFEGLKGDFTFFSTKDPIRTVYAALDSFVIIGGLSMNSLLIYLIRTKTAKGMEIYKKLLYMSCFMDLIVSCWTFIVQPIPCTDRGYRTIMMNGFFRKSSQPIRYAAYLIWIQLMLFFLITTMSQYVYRFCILCRNGVISAKIVGSLIFVQIFLNCFHAFLLGWADYPRHGESIKMKEIIQKLSDESGISDVEFISFVNARAFRWLMHIAIMCVMFPGFYVVIGICFFKIRNAVQGMNVLKLKEYNKQVSAALLFQALLPSLEIGAWCIQIFIPIFVTERSTYIYTVFTDIPIHLIPVLNPIGTILLVAPYRRAVFRYFGITKAHSTIIRIQTTIQTKRRQGTVSIHPTNRSRTKTY</sequence>
<reference evidence="3" key="1">
    <citation type="submission" date="2016-11" db="UniProtKB">
        <authorList>
            <consortium name="WormBaseParasite"/>
        </authorList>
    </citation>
    <scope>IDENTIFICATION</scope>
</reference>
<keyword evidence="1" id="KW-0472">Membrane</keyword>
<evidence type="ECO:0000256" key="1">
    <source>
        <dbReference type="SAM" id="Phobius"/>
    </source>
</evidence>
<evidence type="ECO:0000313" key="3">
    <source>
        <dbReference type="WBParaSite" id="MhA1_Contig106.frz3.gene9"/>
    </source>
</evidence>
<accession>A0A1I8AXA5</accession>
<organism evidence="2 3">
    <name type="scientific">Meloidogyne hapla</name>
    <name type="common">Root-knot nematode worm</name>
    <dbReference type="NCBI Taxonomy" id="6305"/>
    <lineage>
        <taxon>Eukaryota</taxon>
        <taxon>Metazoa</taxon>
        <taxon>Ecdysozoa</taxon>
        <taxon>Nematoda</taxon>
        <taxon>Chromadorea</taxon>
        <taxon>Rhabditida</taxon>
        <taxon>Tylenchina</taxon>
        <taxon>Tylenchomorpha</taxon>
        <taxon>Tylenchoidea</taxon>
        <taxon>Meloidogynidae</taxon>
        <taxon>Meloidogyninae</taxon>
        <taxon>Meloidogyne</taxon>
    </lineage>
</organism>